<dbReference type="Pfam" id="PF11255">
    <property type="entry name" value="DUF3054"/>
    <property type="match status" value="1"/>
</dbReference>
<accession>A0ABD5WK64</accession>
<reference evidence="2 3" key="1">
    <citation type="journal article" date="2019" name="Int. J. Syst. Evol. Microbiol.">
        <title>The Global Catalogue of Microorganisms (GCM) 10K type strain sequencing project: providing services to taxonomists for standard genome sequencing and annotation.</title>
        <authorList>
            <consortium name="The Broad Institute Genomics Platform"/>
            <consortium name="The Broad Institute Genome Sequencing Center for Infectious Disease"/>
            <person name="Wu L."/>
            <person name="Ma J."/>
        </authorList>
    </citation>
    <scope>NUCLEOTIDE SEQUENCE [LARGE SCALE GENOMIC DNA]</scope>
    <source>
        <strain evidence="2 3">DT72</strain>
    </source>
</reference>
<evidence type="ECO:0000313" key="3">
    <source>
        <dbReference type="Proteomes" id="UP001596407"/>
    </source>
</evidence>
<keyword evidence="1" id="KW-0472">Membrane</keyword>
<feature type="transmembrane region" description="Helical" evidence="1">
    <location>
        <begin position="113"/>
        <end position="137"/>
    </location>
</feature>
<dbReference type="GeneID" id="79302408"/>
<feature type="transmembrane region" description="Helical" evidence="1">
    <location>
        <begin position="55"/>
        <end position="75"/>
    </location>
</feature>
<comment type="caution">
    <text evidence="2">The sequence shown here is derived from an EMBL/GenBank/DDBJ whole genome shotgun (WGS) entry which is preliminary data.</text>
</comment>
<name>A0ABD5WK64_9EURY</name>
<dbReference type="InterPro" id="IPR021414">
    <property type="entry name" value="DUF3054"/>
</dbReference>
<gene>
    <name evidence="2" type="ORF">ACFQJ6_13040</name>
</gene>
<feature type="transmembrane region" description="Helical" evidence="1">
    <location>
        <begin position="87"/>
        <end position="107"/>
    </location>
</feature>
<feature type="transmembrane region" description="Helical" evidence="1">
    <location>
        <begin position="18"/>
        <end position="35"/>
    </location>
</feature>
<evidence type="ECO:0000256" key="1">
    <source>
        <dbReference type="SAM" id="Phobius"/>
    </source>
</evidence>
<dbReference type="RefSeq" id="WP_276281220.1">
    <property type="nucleotide sequence ID" value="NZ_CP119809.1"/>
</dbReference>
<evidence type="ECO:0000313" key="2">
    <source>
        <dbReference type="EMBL" id="MFC7080896.1"/>
    </source>
</evidence>
<keyword evidence="3" id="KW-1185">Reference proteome</keyword>
<dbReference type="EMBL" id="JBHSZH010000005">
    <property type="protein sequence ID" value="MFC7080896.1"/>
    <property type="molecule type" value="Genomic_DNA"/>
</dbReference>
<dbReference type="AlphaFoldDB" id="A0ABD5WK64"/>
<keyword evidence="1" id="KW-1133">Transmembrane helix</keyword>
<keyword evidence="1" id="KW-0812">Transmembrane</keyword>
<proteinExistence type="predicted"/>
<sequence>MSNAEGLLRSRFDRSPDTALLALGDLLVLVGFIVMGELRHDVNPAESPLVVADTLAPFLLGWVVAALAVGVYAPGATRTVRTAVQRVVGAWVLAAAIGLALRATALFHGDAPLSFALVVTGIGSVSFAAWRGAVAYLR</sequence>
<dbReference type="Proteomes" id="UP001596407">
    <property type="component" value="Unassembled WGS sequence"/>
</dbReference>
<organism evidence="2 3">
    <name type="scientific">Halorussus caseinilyticus</name>
    <dbReference type="NCBI Taxonomy" id="3034025"/>
    <lineage>
        <taxon>Archaea</taxon>
        <taxon>Methanobacteriati</taxon>
        <taxon>Methanobacteriota</taxon>
        <taxon>Stenosarchaea group</taxon>
        <taxon>Halobacteria</taxon>
        <taxon>Halobacteriales</taxon>
        <taxon>Haladaptataceae</taxon>
        <taxon>Halorussus</taxon>
    </lineage>
</organism>
<protein>
    <submittedName>
        <fullName evidence="2">DUF3054 domain-containing protein</fullName>
    </submittedName>
</protein>